<proteinExistence type="predicted"/>
<evidence type="ECO:0000256" key="1">
    <source>
        <dbReference type="ARBA" id="ARBA00022737"/>
    </source>
</evidence>
<feature type="region of interest" description="Disordered" evidence="2">
    <location>
        <begin position="1"/>
        <end position="562"/>
    </location>
</feature>
<dbReference type="AlphaFoldDB" id="A0A0E9NN89"/>
<dbReference type="EMBL" id="BACD03000044">
    <property type="protein sequence ID" value="GAO51304.1"/>
    <property type="molecule type" value="Genomic_DNA"/>
</dbReference>
<dbReference type="STRING" id="698492.A0A0E9NN89"/>
<dbReference type="Proteomes" id="UP000033140">
    <property type="component" value="Unassembled WGS sequence"/>
</dbReference>
<dbReference type="SMART" id="SM00671">
    <property type="entry name" value="SEL1"/>
    <property type="match status" value="7"/>
</dbReference>
<sequence length="949" mass="105731">MYNGQRHPQYPQQQQYAQQGRAPSGRHDQPGPYQQQQQYQQQHHVQAPSARQEQQYYQQQQPQLQTYEDPRYHAQAQQGYQQMYAPRQQHAPQPSSQQQQYMQPRPGQQPMSGQDDPRFAQTERYARHPESAPQQRPSRQPDPRAMRPRERLIQHKTDEQDAAISWDSPFPRLGGPPKKPSPPLEEVTGEMKAMNVSEGGGRSRSKSMANEPRPILFQPPQKFPPPQPRSRGPSPQREQARNFSAPFRINTPQGGQSTNPPLPAHEEMPHAQAGGPVERARSRPREAQENSHYVAAQTSEAGRPREAERAHTGPDPEQVNNKAGRANKDSATTYSGRPSWFGPNGDPRQSYAPYGGFDYSSYEGETRMNEQNMHEQGVPDVPQIPAHLQQQRQQAPEQSVYNDARHAGADAQQGYHDGAYAQHENAPLARPNEDYYTQESGRADETGRAYAHGYPQQYYDAQDYAQQQYSQQQMPNDQYGQDYSAGLPGQNRMSPYQQGTEGQPPRHISPSLGAQRANTASSTGSQRQPPPPIRTYSNSPNQRFPQPESPLSQSSRSPAAPVFQPVNGIITHEELAQLTTQAKTKGAEPRLQLTLAKRLIEAATVLADEGGKADPKTTRANKEKYITEAYQIIKKLAVSSRPYPPAMFFLANAFGNGALGLAIDHERAFNLYHSASKLQHPESCYRTAVCCEVGAGTKKDAAKAMQFYKKAALLSDTAAMYKLGMIMLKGLLGQTRSPREAIGWLKRAADQADVENPHALHELGLLYESTDPDPTGAIIRDEAYARDLFTKAAQLGYPPSQFRLGCAYEYGSLKCPVDPRRSIAWYARAAEKAEPESELALSGWYLTGAEGILGQSDTEAYLWARKAAEKGSAKAEFAVGYYTETGIGVPQDIEEAKKWYRRAAAQGQKRAVARLAELNSKSAALPRARRNSTNEKVRGKNKDADCVIS</sequence>
<dbReference type="SUPFAM" id="SSF81901">
    <property type="entry name" value="HCP-like"/>
    <property type="match status" value="1"/>
</dbReference>
<dbReference type="InterPro" id="IPR006597">
    <property type="entry name" value="Sel1-like"/>
</dbReference>
<keyword evidence="1" id="KW-0677">Repeat</keyword>
<feature type="compositionally biased region" description="Low complexity" evidence="2">
    <location>
        <begin position="33"/>
        <end position="42"/>
    </location>
</feature>
<feature type="compositionally biased region" description="Basic and acidic residues" evidence="2">
    <location>
        <begin position="139"/>
        <end position="159"/>
    </location>
</feature>
<gene>
    <name evidence="3" type="ORF">G7K_5409-t1</name>
</gene>
<organism evidence="3 4">
    <name type="scientific">Saitoella complicata (strain BCRC 22490 / CBS 7301 / JCM 7358 / NBRC 10748 / NRRL Y-17804)</name>
    <dbReference type="NCBI Taxonomy" id="698492"/>
    <lineage>
        <taxon>Eukaryota</taxon>
        <taxon>Fungi</taxon>
        <taxon>Dikarya</taxon>
        <taxon>Ascomycota</taxon>
        <taxon>Taphrinomycotina</taxon>
        <taxon>Taphrinomycotina incertae sedis</taxon>
        <taxon>Saitoella</taxon>
    </lineage>
</organism>
<feature type="compositionally biased region" description="Polar residues" evidence="2">
    <location>
        <begin position="250"/>
        <end position="259"/>
    </location>
</feature>
<keyword evidence="4" id="KW-1185">Reference proteome</keyword>
<evidence type="ECO:0000313" key="3">
    <source>
        <dbReference type="EMBL" id="GAO51304.1"/>
    </source>
</evidence>
<feature type="compositionally biased region" description="Polar residues" evidence="2">
    <location>
        <begin position="491"/>
        <end position="501"/>
    </location>
</feature>
<reference evidence="3 4" key="2">
    <citation type="journal article" date="2014" name="J. Gen. Appl. Microbiol.">
        <title>The early diverging ascomycetous budding yeast Saitoella complicata has three histone deacetylases belonging to the Clr6, Hos2, and Rpd3 lineages.</title>
        <authorList>
            <person name="Nishida H."/>
            <person name="Matsumoto T."/>
            <person name="Kondo S."/>
            <person name="Hamamoto M."/>
            <person name="Yoshikawa H."/>
        </authorList>
    </citation>
    <scope>NUCLEOTIDE SEQUENCE [LARGE SCALE GENOMIC DNA]</scope>
    <source>
        <strain evidence="3 4">NRRL Y-17804</strain>
    </source>
</reference>
<feature type="compositionally biased region" description="Polar residues" evidence="2">
    <location>
        <begin position="535"/>
        <end position="557"/>
    </location>
</feature>
<dbReference type="Gene3D" id="1.25.40.10">
    <property type="entry name" value="Tetratricopeptide repeat domain"/>
    <property type="match status" value="2"/>
</dbReference>
<reference evidence="3 4" key="3">
    <citation type="journal article" date="2015" name="Genome Announc.">
        <title>Draft Genome Sequence of the Archiascomycetous Yeast Saitoella complicata.</title>
        <authorList>
            <person name="Yamauchi K."/>
            <person name="Kondo S."/>
            <person name="Hamamoto M."/>
            <person name="Takahashi Y."/>
            <person name="Ogura Y."/>
            <person name="Hayashi T."/>
            <person name="Nishida H."/>
        </authorList>
    </citation>
    <scope>NUCLEOTIDE SEQUENCE [LARGE SCALE GENOMIC DNA]</scope>
    <source>
        <strain evidence="3 4">NRRL Y-17804</strain>
    </source>
</reference>
<feature type="compositionally biased region" description="Low complexity" evidence="2">
    <location>
        <begin position="52"/>
        <end position="111"/>
    </location>
</feature>
<evidence type="ECO:0000256" key="2">
    <source>
        <dbReference type="SAM" id="MobiDB-lite"/>
    </source>
</evidence>
<dbReference type="InterPro" id="IPR051726">
    <property type="entry name" value="Chitin_Synth_Reg"/>
</dbReference>
<feature type="compositionally biased region" description="Polar residues" evidence="2">
    <location>
        <begin position="516"/>
        <end position="527"/>
    </location>
</feature>
<protein>
    <submittedName>
        <fullName evidence="3">Uncharacterized protein</fullName>
    </submittedName>
</protein>
<accession>A0A0E9NN89</accession>
<comment type="caution">
    <text evidence="3">The sequence shown here is derived from an EMBL/GenBank/DDBJ whole genome shotgun (WGS) entry which is preliminary data.</text>
</comment>
<feature type="region of interest" description="Disordered" evidence="2">
    <location>
        <begin position="923"/>
        <end position="949"/>
    </location>
</feature>
<feature type="compositionally biased region" description="Low complexity" evidence="2">
    <location>
        <begin position="454"/>
        <end position="479"/>
    </location>
</feature>
<feature type="compositionally biased region" description="Low complexity" evidence="2">
    <location>
        <begin position="1"/>
        <end position="22"/>
    </location>
</feature>
<name>A0A0E9NN89_SAICN</name>
<reference evidence="3 4" key="1">
    <citation type="journal article" date="2011" name="J. Gen. Appl. Microbiol.">
        <title>Draft genome sequencing of the enigmatic yeast Saitoella complicata.</title>
        <authorList>
            <person name="Nishida H."/>
            <person name="Hamamoto M."/>
            <person name="Sugiyama J."/>
        </authorList>
    </citation>
    <scope>NUCLEOTIDE SEQUENCE [LARGE SCALE GENOMIC DNA]</scope>
    <source>
        <strain evidence="3 4">NRRL Y-17804</strain>
    </source>
</reference>
<dbReference type="PANTHER" id="PTHR46430:SF3">
    <property type="entry name" value="ACTIVATOR OF C KINASE PROTEIN 1"/>
    <property type="match status" value="1"/>
</dbReference>
<dbReference type="InterPro" id="IPR011990">
    <property type="entry name" value="TPR-like_helical_dom_sf"/>
</dbReference>
<feature type="compositionally biased region" description="Basic and acidic residues" evidence="2">
    <location>
        <begin position="302"/>
        <end position="314"/>
    </location>
</feature>
<feature type="compositionally biased region" description="Polar residues" evidence="2">
    <location>
        <begin position="388"/>
        <end position="401"/>
    </location>
</feature>
<dbReference type="Pfam" id="PF08238">
    <property type="entry name" value="Sel1"/>
    <property type="match status" value="7"/>
</dbReference>
<evidence type="ECO:0000313" key="4">
    <source>
        <dbReference type="Proteomes" id="UP000033140"/>
    </source>
</evidence>
<feature type="compositionally biased region" description="Basic and acidic residues" evidence="2">
    <location>
        <begin position="932"/>
        <end position="949"/>
    </location>
</feature>
<feature type="compositionally biased region" description="Basic and acidic residues" evidence="2">
    <location>
        <begin position="278"/>
        <end position="289"/>
    </location>
</feature>
<dbReference type="PANTHER" id="PTHR46430">
    <property type="entry name" value="PROTEIN SKT5-RELATED"/>
    <property type="match status" value="1"/>
</dbReference>